<name>A0A1E5E2M7_9VIBR</name>
<dbReference type="OrthoDB" id="5904656at2"/>
<dbReference type="AlphaFoldDB" id="A0A1E5E2M7"/>
<proteinExistence type="predicted"/>
<dbReference type="EMBL" id="AJYK02000058">
    <property type="protein sequence ID" value="OEF25782.1"/>
    <property type="molecule type" value="Genomic_DNA"/>
</dbReference>
<comment type="caution">
    <text evidence="1">The sequence shown here is derived from an EMBL/GenBank/DDBJ whole genome shotgun (WGS) entry which is preliminary data.</text>
</comment>
<evidence type="ECO:0000313" key="1">
    <source>
        <dbReference type="EMBL" id="OEF25782.1"/>
    </source>
</evidence>
<dbReference type="Proteomes" id="UP000094070">
    <property type="component" value="Unassembled WGS sequence"/>
</dbReference>
<dbReference type="eggNOG" id="ENOG5031MU5">
    <property type="taxonomic scope" value="Bacteria"/>
</dbReference>
<reference evidence="1 2" key="1">
    <citation type="journal article" date="2012" name="Science">
        <title>Ecological populations of bacteria act as socially cohesive units of antibiotic production and resistance.</title>
        <authorList>
            <person name="Cordero O.X."/>
            <person name="Wildschutte H."/>
            <person name="Kirkup B."/>
            <person name="Proehl S."/>
            <person name="Ngo L."/>
            <person name="Hussain F."/>
            <person name="Le Roux F."/>
            <person name="Mincer T."/>
            <person name="Polz M.F."/>
        </authorList>
    </citation>
    <scope>NUCLEOTIDE SEQUENCE [LARGE SCALE GENOMIC DNA]</scope>
    <source>
        <strain evidence="1 2">1S-45</strain>
    </source>
</reference>
<accession>A0A1E5E2M7</accession>
<organism evidence="1 2">
    <name type="scientific">Vibrio rumoiensis 1S-45</name>
    <dbReference type="NCBI Taxonomy" id="1188252"/>
    <lineage>
        <taxon>Bacteria</taxon>
        <taxon>Pseudomonadati</taxon>
        <taxon>Pseudomonadota</taxon>
        <taxon>Gammaproteobacteria</taxon>
        <taxon>Vibrionales</taxon>
        <taxon>Vibrionaceae</taxon>
        <taxon>Vibrio</taxon>
    </lineage>
</organism>
<protein>
    <submittedName>
        <fullName evidence="1">Uncharacterized protein</fullName>
    </submittedName>
</protein>
<sequence>MIELTPQEHALATFKSNLHLPNNGFHTLIVDLAREFQLPFQSVRKVLKQSQKVIEKKIKHDFENVVEQDLTQANWIQLIRNSLTILAQDNVPLMESLKQNKLYTSVIDALDKPLENETTHEELLENLAMVYEVEVYKSLAAMLYTSILYWKLSDDLFQMTEDKQQALNGYPQHIEATVHLLDLAEKVKLKSNS</sequence>
<keyword evidence="2" id="KW-1185">Reference proteome</keyword>
<dbReference type="RefSeq" id="WP_017025136.1">
    <property type="nucleotide sequence ID" value="NZ_AJYK02000058.1"/>
</dbReference>
<evidence type="ECO:0000313" key="2">
    <source>
        <dbReference type="Proteomes" id="UP000094070"/>
    </source>
</evidence>
<gene>
    <name evidence="1" type="ORF">A1QC_08435</name>
</gene>